<name>A0AA40BU35_9PEZI</name>
<dbReference type="AlphaFoldDB" id="A0AA40BU35"/>
<gene>
    <name evidence="1" type="ORF">B0T14DRAFT_526772</name>
</gene>
<dbReference type="EMBL" id="JAULSU010000006">
    <property type="protein sequence ID" value="KAK0613718.1"/>
    <property type="molecule type" value="Genomic_DNA"/>
</dbReference>
<proteinExistence type="predicted"/>
<keyword evidence="2" id="KW-1185">Reference proteome</keyword>
<protein>
    <submittedName>
        <fullName evidence="1">Uncharacterized protein</fullName>
    </submittedName>
</protein>
<organism evidence="1 2">
    <name type="scientific">Immersiella caudata</name>
    <dbReference type="NCBI Taxonomy" id="314043"/>
    <lineage>
        <taxon>Eukaryota</taxon>
        <taxon>Fungi</taxon>
        <taxon>Dikarya</taxon>
        <taxon>Ascomycota</taxon>
        <taxon>Pezizomycotina</taxon>
        <taxon>Sordariomycetes</taxon>
        <taxon>Sordariomycetidae</taxon>
        <taxon>Sordariales</taxon>
        <taxon>Lasiosphaeriaceae</taxon>
        <taxon>Immersiella</taxon>
    </lineage>
</organism>
<sequence length="133" mass="15106">MSSDTMVQANMNLNININIDINDIIKSCQQPGRAETVQSVLWTLDSQLQQQRKGHLNILILNLSQAQRCNKAFAESYWFGNFHWTQGFDACTFGVWIFSTGWIDHTHEDGGYINWAFTGGKRSGEGGGYVEWK</sequence>
<comment type="caution">
    <text evidence="1">The sequence shown here is derived from an EMBL/GenBank/DDBJ whole genome shotgun (WGS) entry which is preliminary data.</text>
</comment>
<reference evidence="1" key="1">
    <citation type="submission" date="2023-06" db="EMBL/GenBank/DDBJ databases">
        <title>Genome-scale phylogeny and comparative genomics of the fungal order Sordariales.</title>
        <authorList>
            <consortium name="Lawrence Berkeley National Laboratory"/>
            <person name="Hensen N."/>
            <person name="Bonometti L."/>
            <person name="Westerberg I."/>
            <person name="Brannstrom I.O."/>
            <person name="Guillou S."/>
            <person name="Cros-Aarteil S."/>
            <person name="Calhoun S."/>
            <person name="Haridas S."/>
            <person name="Kuo A."/>
            <person name="Mondo S."/>
            <person name="Pangilinan J."/>
            <person name="Riley R."/>
            <person name="Labutti K."/>
            <person name="Andreopoulos B."/>
            <person name="Lipzen A."/>
            <person name="Chen C."/>
            <person name="Yanf M."/>
            <person name="Daum C."/>
            <person name="Ng V."/>
            <person name="Clum A."/>
            <person name="Steindorff A."/>
            <person name="Ohm R."/>
            <person name="Martin F."/>
            <person name="Silar P."/>
            <person name="Natvig D."/>
            <person name="Lalanne C."/>
            <person name="Gautier V."/>
            <person name="Ament-Velasquez S.L."/>
            <person name="Kruys A."/>
            <person name="Hutchinson M.I."/>
            <person name="Powell A.J."/>
            <person name="Barry K."/>
            <person name="Miller A.N."/>
            <person name="Grigoriev I.V."/>
            <person name="Debuchy R."/>
            <person name="Gladieux P."/>
            <person name="Thoren M.H."/>
            <person name="Johannesson H."/>
        </authorList>
    </citation>
    <scope>NUCLEOTIDE SEQUENCE</scope>
    <source>
        <strain evidence="1">CBS 606.72</strain>
    </source>
</reference>
<accession>A0AA40BU35</accession>
<evidence type="ECO:0000313" key="1">
    <source>
        <dbReference type="EMBL" id="KAK0613718.1"/>
    </source>
</evidence>
<evidence type="ECO:0000313" key="2">
    <source>
        <dbReference type="Proteomes" id="UP001175000"/>
    </source>
</evidence>
<dbReference type="Proteomes" id="UP001175000">
    <property type="component" value="Unassembled WGS sequence"/>
</dbReference>